<evidence type="ECO:0008006" key="3">
    <source>
        <dbReference type="Google" id="ProtNLM"/>
    </source>
</evidence>
<dbReference type="Proteomes" id="UP000320762">
    <property type="component" value="Unassembled WGS sequence"/>
</dbReference>
<accession>A0A550CPA3</accession>
<name>A0A550CPA3_9AGAR</name>
<gene>
    <name evidence="1" type="ORF">BD626DRAFT_161709</name>
</gene>
<organism evidence="1 2">
    <name type="scientific">Schizophyllum amplum</name>
    <dbReference type="NCBI Taxonomy" id="97359"/>
    <lineage>
        <taxon>Eukaryota</taxon>
        <taxon>Fungi</taxon>
        <taxon>Dikarya</taxon>
        <taxon>Basidiomycota</taxon>
        <taxon>Agaricomycotina</taxon>
        <taxon>Agaricomycetes</taxon>
        <taxon>Agaricomycetidae</taxon>
        <taxon>Agaricales</taxon>
        <taxon>Schizophyllaceae</taxon>
        <taxon>Schizophyllum</taxon>
    </lineage>
</organism>
<evidence type="ECO:0000313" key="1">
    <source>
        <dbReference type="EMBL" id="TRM66631.1"/>
    </source>
</evidence>
<dbReference type="AlphaFoldDB" id="A0A550CPA3"/>
<dbReference type="OrthoDB" id="3238622at2759"/>
<keyword evidence="2" id="KW-1185">Reference proteome</keyword>
<proteinExistence type="predicted"/>
<dbReference type="EMBL" id="VDMD01000003">
    <property type="protein sequence ID" value="TRM66631.1"/>
    <property type="molecule type" value="Genomic_DNA"/>
</dbReference>
<protein>
    <recommendedName>
        <fullName evidence="3">BTB domain-containing protein</fullName>
    </recommendedName>
</protein>
<reference evidence="1 2" key="1">
    <citation type="journal article" date="2019" name="New Phytol.">
        <title>Comparative genomics reveals unique wood-decay strategies and fruiting body development in the Schizophyllaceae.</title>
        <authorList>
            <person name="Almasi E."/>
            <person name="Sahu N."/>
            <person name="Krizsan K."/>
            <person name="Balint B."/>
            <person name="Kovacs G.M."/>
            <person name="Kiss B."/>
            <person name="Cseklye J."/>
            <person name="Drula E."/>
            <person name="Henrissat B."/>
            <person name="Nagy I."/>
            <person name="Chovatia M."/>
            <person name="Adam C."/>
            <person name="LaButti K."/>
            <person name="Lipzen A."/>
            <person name="Riley R."/>
            <person name="Grigoriev I.V."/>
            <person name="Nagy L.G."/>
        </authorList>
    </citation>
    <scope>NUCLEOTIDE SEQUENCE [LARGE SCALE GENOMIC DNA]</scope>
    <source>
        <strain evidence="1 2">NL-1724</strain>
    </source>
</reference>
<dbReference type="STRING" id="97359.A0A550CPA3"/>
<sequence>MAAPAPAFTLSAAPAPHVVKALAADSPFAPDAAEDAPLGPLHPAFDAADADIELRSCEGTRYRIYARRLAGGSAFFRALLALPQPDGAPVLSSAVDGVPPHTDDAQFDDVLSAVPAMFDAPEDKATYASTSSVPLTDSPTHPPIPLPTPFTDVALEPVLHILSGRPTPDLDLAALDVALILADAWDAPGVLAALRSTLRALIPVDPIRAYGLARRHGWKAEAASASEATLTYELFAPPSPPYASTSTSTTDAAPTTFVYPPPIPPPTPLSILPTVHLLPLLRLHRARRDKWRELLDSPYTFVAGNGAPYFCGTCGVTALDNSPWRLLKHALVEGLERCPRGDTVRLMIGDPILPERAPCKGDGERGRSVEVGVGTTDGGVGAGPATPPPGVAVDITVAPVSPVDAAARACAAAPLCAAEAQACWDARCSKDGCNSRNYDRVETVKRLKRCLELLPQTIDNS</sequence>
<comment type="caution">
    <text evidence="1">The sequence shown here is derived from an EMBL/GenBank/DDBJ whole genome shotgun (WGS) entry which is preliminary data.</text>
</comment>
<evidence type="ECO:0000313" key="2">
    <source>
        <dbReference type="Proteomes" id="UP000320762"/>
    </source>
</evidence>